<keyword evidence="3" id="KW-1185">Reference proteome</keyword>
<evidence type="ECO:0000313" key="3">
    <source>
        <dbReference type="Proteomes" id="UP000232412"/>
    </source>
</evidence>
<dbReference type="EMBL" id="FRFC01000004">
    <property type="protein sequence ID" value="SHO46744.1"/>
    <property type="molecule type" value="Genomic_DNA"/>
</dbReference>
<dbReference type="OrthoDB" id="12381at2157"/>
<dbReference type="RefSeq" id="WP_133124108.1">
    <property type="nucleotide sequence ID" value="NZ_FRFC01000004.1"/>
</dbReference>
<gene>
    <name evidence="2" type="ORF">NSIN_30250</name>
</gene>
<evidence type="ECO:0000256" key="1">
    <source>
        <dbReference type="SAM" id="Phobius"/>
    </source>
</evidence>
<keyword evidence="1" id="KW-1133">Transmembrane helix</keyword>
<dbReference type="AlphaFoldDB" id="A0A2H1EHX2"/>
<organism evidence="2 3">
    <name type="scientific">Nitrosotalea sinensis</name>
    <dbReference type="NCBI Taxonomy" id="1499975"/>
    <lineage>
        <taxon>Archaea</taxon>
        <taxon>Nitrososphaerota</taxon>
        <taxon>Nitrososphaeria</taxon>
        <taxon>Nitrosotaleales</taxon>
        <taxon>Nitrosotaleaceae</taxon>
        <taxon>Nitrosotalea</taxon>
    </lineage>
</organism>
<name>A0A2H1EHX2_9ARCH</name>
<accession>A0A2H1EHX2</accession>
<feature type="transmembrane region" description="Helical" evidence="1">
    <location>
        <begin position="7"/>
        <end position="30"/>
    </location>
</feature>
<evidence type="ECO:0000313" key="2">
    <source>
        <dbReference type="EMBL" id="SHO46744.1"/>
    </source>
</evidence>
<keyword evidence="1" id="KW-0812">Transmembrane</keyword>
<protein>
    <submittedName>
        <fullName evidence="2">Uncharacterized protein</fullName>
    </submittedName>
</protein>
<reference evidence="3" key="1">
    <citation type="submission" date="2016-12" db="EMBL/GenBank/DDBJ databases">
        <authorList>
            <person name="Herbold C."/>
        </authorList>
    </citation>
    <scope>NUCLEOTIDE SEQUENCE [LARGE SCALE GENOMIC DNA]</scope>
</reference>
<keyword evidence="1" id="KW-0472">Membrane</keyword>
<dbReference type="Proteomes" id="UP000232412">
    <property type="component" value="Unassembled WGS sequence"/>
</dbReference>
<sequence>MMKTRRGLSTVVGTVFAIIALTTTITYVTYSMNTLDKYNQSSLMKNQQLTDFDKEKFQISSVTVPNNKFNITVSNSGSLPITFTKIWIQNTTTTDWINSYTPINNFVVPGGMLKNIGQNIPVTINSANSYNVKLVTSRGNTQQFTMNSPNTAPLNIQLLSIPSNVDVGFNSTLVMVITNNGSNTLTNIIPNTPIQTAGFATCSLGNVVPTKYDTLPPGSTAIFKWDVIVKTGSDSQSCTFTASPPLQNGYTRQSVSAKVTITVITFTQTLLAKNTGILTLDYTSFRWTQDAAPYAGAWQTGWSFPSSPHTVFAVNVTNNNATSDFYVSANSQVFYRGTSSSNTNSFWLVNGTSGTSQAPSFPLKQYTCGGQNDFCTKIPAGRTAVLYFGAGALQGGNGKPTQHLNQADTYFTVMLLYGKYSDSQTNSGSQYSQSLPYLAWIGT</sequence>
<proteinExistence type="predicted"/>